<sequence>MEYPTESSSMSRESVNIETSTRHSRGILEQWSVDIGSYEDRDESFGQADRTRQGSLSRSDRDKYLCHNDPENAAYRAIAFSGTSPEFEREKV</sequence>
<feature type="compositionally biased region" description="Basic and acidic residues" evidence="1">
    <location>
        <begin position="58"/>
        <end position="67"/>
    </location>
</feature>
<proteinExistence type="predicted"/>
<evidence type="ECO:0000256" key="1">
    <source>
        <dbReference type="SAM" id="MobiDB-lite"/>
    </source>
</evidence>
<keyword evidence="3" id="KW-1185">Reference proteome</keyword>
<feature type="region of interest" description="Disordered" evidence="1">
    <location>
        <begin position="1"/>
        <end position="67"/>
    </location>
</feature>
<evidence type="ECO:0000313" key="3">
    <source>
        <dbReference type="Proteomes" id="UP000652761"/>
    </source>
</evidence>
<reference evidence="2" key="1">
    <citation type="submission" date="2017-07" db="EMBL/GenBank/DDBJ databases">
        <title>Taro Niue Genome Assembly and Annotation.</title>
        <authorList>
            <person name="Atibalentja N."/>
            <person name="Keating K."/>
            <person name="Fields C.J."/>
        </authorList>
    </citation>
    <scope>NUCLEOTIDE SEQUENCE</scope>
    <source>
        <strain evidence="2">Niue_2</strain>
        <tissue evidence="2">Leaf</tissue>
    </source>
</reference>
<feature type="compositionally biased region" description="Polar residues" evidence="1">
    <location>
        <begin position="1"/>
        <end position="19"/>
    </location>
</feature>
<dbReference type="Proteomes" id="UP000652761">
    <property type="component" value="Unassembled WGS sequence"/>
</dbReference>
<name>A0A843TT57_COLES</name>
<accession>A0A843TT57</accession>
<protein>
    <submittedName>
        <fullName evidence="2">Uncharacterized protein</fullName>
    </submittedName>
</protein>
<gene>
    <name evidence="2" type="ORF">Taro_006691</name>
</gene>
<evidence type="ECO:0000313" key="2">
    <source>
        <dbReference type="EMBL" id="MQL74341.1"/>
    </source>
</evidence>
<comment type="caution">
    <text evidence="2">The sequence shown here is derived from an EMBL/GenBank/DDBJ whole genome shotgun (WGS) entry which is preliminary data.</text>
</comment>
<organism evidence="2 3">
    <name type="scientific">Colocasia esculenta</name>
    <name type="common">Wild taro</name>
    <name type="synonym">Arum esculentum</name>
    <dbReference type="NCBI Taxonomy" id="4460"/>
    <lineage>
        <taxon>Eukaryota</taxon>
        <taxon>Viridiplantae</taxon>
        <taxon>Streptophyta</taxon>
        <taxon>Embryophyta</taxon>
        <taxon>Tracheophyta</taxon>
        <taxon>Spermatophyta</taxon>
        <taxon>Magnoliopsida</taxon>
        <taxon>Liliopsida</taxon>
        <taxon>Araceae</taxon>
        <taxon>Aroideae</taxon>
        <taxon>Colocasieae</taxon>
        <taxon>Colocasia</taxon>
    </lineage>
</organism>
<dbReference type="AlphaFoldDB" id="A0A843TT57"/>
<dbReference type="EMBL" id="NMUH01000202">
    <property type="protein sequence ID" value="MQL74341.1"/>
    <property type="molecule type" value="Genomic_DNA"/>
</dbReference>